<feature type="region of interest" description="Disordered" evidence="1">
    <location>
        <begin position="1"/>
        <end position="95"/>
    </location>
</feature>
<sequence length="268" mass="28364">MTDPNNPFSAGQPQQPAQPYQAQPGQPQQPYQGQPYQGQPDSAQQPYQGQPEQPYQQQPYQQPHQAQPGQPQFGMGLPGEPGAASPFAPVPASSTPSRNAALLKRFLVPVLVIVVAVVAFGWRQGWFTSTPGDKLAVGDCAQMTGTSVNVDITGVDCGSAKSTFKITAKGEGITCDEYESEYTESGTGASKDKLCLGLDAKVGDCFKLGMTSLDQDAKIDCQAGASDTSVFKITEVNLTSADESLCPAGDQPVGFPKRNTLLCFGPNQ</sequence>
<keyword evidence="4" id="KW-1185">Reference proteome</keyword>
<evidence type="ECO:0000256" key="1">
    <source>
        <dbReference type="SAM" id="MobiDB-lite"/>
    </source>
</evidence>
<evidence type="ECO:0000256" key="2">
    <source>
        <dbReference type="SAM" id="Phobius"/>
    </source>
</evidence>
<keyword evidence="2" id="KW-1133">Transmembrane helix</keyword>
<reference evidence="3 4" key="2">
    <citation type="submission" date="2018-12" db="EMBL/GenBank/DDBJ databases">
        <title>Nakamurella antarcticus sp. nov., isolated from Antarctica South Shetland Islands soil.</title>
        <authorList>
            <person name="Peng F."/>
        </authorList>
    </citation>
    <scope>NUCLEOTIDE SEQUENCE [LARGE SCALE GENOMIC DNA]</scope>
    <source>
        <strain evidence="3 4">S14-144</strain>
    </source>
</reference>
<dbReference type="OrthoDB" id="4749283at2"/>
<dbReference type="AlphaFoldDB" id="A0A3G8ZII0"/>
<name>A0A3G8ZII0_9ACTN</name>
<dbReference type="Proteomes" id="UP000268084">
    <property type="component" value="Chromosome"/>
</dbReference>
<proteinExistence type="predicted"/>
<feature type="compositionally biased region" description="Low complexity" evidence="1">
    <location>
        <begin position="83"/>
        <end position="95"/>
    </location>
</feature>
<evidence type="ECO:0000313" key="4">
    <source>
        <dbReference type="Proteomes" id="UP000268084"/>
    </source>
</evidence>
<gene>
    <name evidence="3" type="ORF">EH165_02065</name>
</gene>
<dbReference type="KEGG" id="nak:EH165_02065"/>
<feature type="transmembrane region" description="Helical" evidence="2">
    <location>
        <begin position="106"/>
        <end position="122"/>
    </location>
</feature>
<accession>A0A3G8ZII0</accession>
<feature type="compositionally biased region" description="Low complexity" evidence="1">
    <location>
        <begin position="10"/>
        <end position="72"/>
    </location>
</feature>
<keyword evidence="2" id="KW-0472">Membrane</keyword>
<keyword evidence="2" id="KW-0812">Transmembrane</keyword>
<dbReference type="EMBL" id="CP034170">
    <property type="protein sequence ID" value="AZI57133.1"/>
    <property type="molecule type" value="Genomic_DNA"/>
</dbReference>
<evidence type="ECO:0000313" key="3">
    <source>
        <dbReference type="EMBL" id="AZI57133.1"/>
    </source>
</evidence>
<dbReference type="RefSeq" id="WP_124797818.1">
    <property type="nucleotide sequence ID" value="NZ_CP034170.1"/>
</dbReference>
<reference evidence="3 4" key="1">
    <citation type="submission" date="2018-11" db="EMBL/GenBank/DDBJ databases">
        <authorList>
            <person name="Da X."/>
        </authorList>
    </citation>
    <scope>NUCLEOTIDE SEQUENCE [LARGE SCALE GENOMIC DNA]</scope>
    <source>
        <strain evidence="3 4">S14-144</strain>
    </source>
</reference>
<organism evidence="3 4">
    <name type="scientific">Nakamurella antarctica</name>
    <dbReference type="NCBI Taxonomy" id="1902245"/>
    <lineage>
        <taxon>Bacteria</taxon>
        <taxon>Bacillati</taxon>
        <taxon>Actinomycetota</taxon>
        <taxon>Actinomycetes</taxon>
        <taxon>Nakamurellales</taxon>
        <taxon>Nakamurellaceae</taxon>
        <taxon>Nakamurella</taxon>
    </lineage>
</organism>
<protein>
    <submittedName>
        <fullName evidence="3">Uncharacterized protein</fullName>
    </submittedName>
</protein>